<name>U2DH68_9BACE</name>
<comment type="caution">
    <text evidence="1">The sequence shown here is derived from an EMBL/GenBank/DDBJ whole genome shotgun (WGS) entry which is preliminary data.</text>
</comment>
<sequence length="41" mass="4806">MGNRKSNFNSTFSQCKTQDKRSIWESEIKPQLHVLSIQNPK</sequence>
<proteinExistence type="predicted"/>
<protein>
    <submittedName>
        <fullName evidence="1">Uncharacterized protein</fullName>
    </submittedName>
</protein>
<dbReference type="HOGENOM" id="CLU_3265950_0_0_10"/>
<dbReference type="AlphaFoldDB" id="U2DH68"/>
<accession>U2DH68</accession>
<evidence type="ECO:0000313" key="2">
    <source>
        <dbReference type="Proteomes" id="UP000016496"/>
    </source>
</evidence>
<dbReference type="EMBL" id="AWSV01000183">
    <property type="protein sequence ID" value="ERI80807.1"/>
    <property type="molecule type" value="Genomic_DNA"/>
</dbReference>
<evidence type="ECO:0000313" key="1">
    <source>
        <dbReference type="EMBL" id="ERI80807.1"/>
    </source>
</evidence>
<reference evidence="1 2" key="1">
    <citation type="submission" date="2013-08" db="EMBL/GenBank/DDBJ databases">
        <authorList>
            <person name="Weinstock G."/>
            <person name="Sodergren E."/>
            <person name="Wylie T."/>
            <person name="Fulton L."/>
            <person name="Fulton R."/>
            <person name="Fronick C."/>
            <person name="O'Laughlin M."/>
            <person name="Godfrey J."/>
            <person name="Miner T."/>
            <person name="Herter B."/>
            <person name="Appelbaum E."/>
            <person name="Cordes M."/>
            <person name="Lek S."/>
            <person name="Wollam A."/>
            <person name="Pepin K.H."/>
            <person name="Palsikar V.B."/>
            <person name="Mitreva M."/>
            <person name="Wilson R.K."/>
        </authorList>
    </citation>
    <scope>NUCLEOTIDE SEQUENCE [LARGE SCALE GENOMIC DNA]</scope>
    <source>
        <strain evidence="1 2">F0041</strain>
    </source>
</reference>
<dbReference type="Proteomes" id="UP000016496">
    <property type="component" value="Unassembled WGS sequence"/>
</dbReference>
<organism evidence="1 2">
    <name type="scientific">Bacteroides pyogenes F0041</name>
    <dbReference type="NCBI Taxonomy" id="1321819"/>
    <lineage>
        <taxon>Bacteria</taxon>
        <taxon>Pseudomonadati</taxon>
        <taxon>Bacteroidota</taxon>
        <taxon>Bacteroidia</taxon>
        <taxon>Bacteroidales</taxon>
        <taxon>Bacteroidaceae</taxon>
        <taxon>Bacteroides</taxon>
    </lineage>
</organism>
<gene>
    <name evidence="1" type="ORF">HMPREF1981_03611</name>
</gene>